<dbReference type="Gramene" id="CDF35047">
    <property type="protein sequence ID" value="CDF35047"/>
    <property type="gene ID" value="CHC_T00003495001"/>
</dbReference>
<keyword evidence="3" id="KW-1185">Reference proteome</keyword>
<dbReference type="Proteomes" id="UP000012073">
    <property type="component" value="Unassembled WGS sequence"/>
</dbReference>
<gene>
    <name evidence="2" type="ORF">CHC_T00003495001</name>
</gene>
<evidence type="ECO:0000313" key="2">
    <source>
        <dbReference type="EMBL" id="CDF35047.1"/>
    </source>
</evidence>
<feature type="region of interest" description="Disordered" evidence="1">
    <location>
        <begin position="1"/>
        <end position="34"/>
    </location>
</feature>
<accession>R7Q952</accession>
<evidence type="ECO:0000256" key="1">
    <source>
        <dbReference type="SAM" id="MobiDB-lite"/>
    </source>
</evidence>
<dbReference type="RefSeq" id="XP_005714866.1">
    <property type="nucleotide sequence ID" value="XM_005714809.1"/>
</dbReference>
<dbReference type="KEGG" id="ccp:CHC_T00003495001"/>
<sequence>MSCRVPLAPSAPTPPPHRLTAPTLSPPPRPPSLQAGAAWRSWHLSYKAAVDDYYKEYEAKQKTKQ</sequence>
<dbReference type="AlphaFoldDB" id="R7Q952"/>
<evidence type="ECO:0000313" key="3">
    <source>
        <dbReference type="Proteomes" id="UP000012073"/>
    </source>
</evidence>
<organism evidence="2 3">
    <name type="scientific">Chondrus crispus</name>
    <name type="common">Carrageen Irish moss</name>
    <name type="synonym">Polymorpha crispa</name>
    <dbReference type="NCBI Taxonomy" id="2769"/>
    <lineage>
        <taxon>Eukaryota</taxon>
        <taxon>Rhodophyta</taxon>
        <taxon>Florideophyceae</taxon>
        <taxon>Rhodymeniophycidae</taxon>
        <taxon>Gigartinales</taxon>
        <taxon>Gigartinaceae</taxon>
        <taxon>Chondrus</taxon>
    </lineage>
</organism>
<dbReference type="GeneID" id="17322581"/>
<name>R7Q952_CHOCR</name>
<protein>
    <submittedName>
        <fullName evidence="2">Uncharacterized protein</fullName>
    </submittedName>
</protein>
<proteinExistence type="predicted"/>
<reference evidence="3" key="1">
    <citation type="journal article" date="2013" name="Proc. Natl. Acad. Sci. U.S.A.">
        <title>Genome structure and metabolic features in the red seaweed Chondrus crispus shed light on evolution of the Archaeplastida.</title>
        <authorList>
            <person name="Collen J."/>
            <person name="Porcel B."/>
            <person name="Carre W."/>
            <person name="Ball S.G."/>
            <person name="Chaparro C."/>
            <person name="Tonon T."/>
            <person name="Barbeyron T."/>
            <person name="Michel G."/>
            <person name="Noel B."/>
            <person name="Valentin K."/>
            <person name="Elias M."/>
            <person name="Artiguenave F."/>
            <person name="Arun A."/>
            <person name="Aury J.M."/>
            <person name="Barbosa-Neto J.F."/>
            <person name="Bothwell J.H."/>
            <person name="Bouget F.Y."/>
            <person name="Brillet L."/>
            <person name="Cabello-Hurtado F."/>
            <person name="Capella-Gutierrez S."/>
            <person name="Charrier B."/>
            <person name="Cladiere L."/>
            <person name="Cock J.M."/>
            <person name="Coelho S.M."/>
            <person name="Colleoni C."/>
            <person name="Czjzek M."/>
            <person name="Da Silva C."/>
            <person name="Delage L."/>
            <person name="Denoeud F."/>
            <person name="Deschamps P."/>
            <person name="Dittami S.M."/>
            <person name="Gabaldon T."/>
            <person name="Gachon C.M."/>
            <person name="Groisillier A."/>
            <person name="Herve C."/>
            <person name="Jabbari K."/>
            <person name="Katinka M."/>
            <person name="Kloareg B."/>
            <person name="Kowalczyk N."/>
            <person name="Labadie K."/>
            <person name="Leblanc C."/>
            <person name="Lopez P.J."/>
            <person name="McLachlan D.H."/>
            <person name="Meslet-Cladiere L."/>
            <person name="Moustafa A."/>
            <person name="Nehr Z."/>
            <person name="Nyvall Collen P."/>
            <person name="Panaud O."/>
            <person name="Partensky F."/>
            <person name="Poulain J."/>
            <person name="Rensing S.A."/>
            <person name="Rousvoal S."/>
            <person name="Samson G."/>
            <person name="Symeonidi A."/>
            <person name="Weissenbach J."/>
            <person name="Zambounis A."/>
            <person name="Wincker P."/>
            <person name="Boyen C."/>
        </authorList>
    </citation>
    <scope>NUCLEOTIDE SEQUENCE [LARGE SCALE GENOMIC DNA]</scope>
    <source>
        <strain evidence="3">cv. Stackhouse</strain>
    </source>
</reference>
<dbReference type="EMBL" id="HG001715">
    <property type="protein sequence ID" value="CDF35047.1"/>
    <property type="molecule type" value="Genomic_DNA"/>
</dbReference>